<evidence type="ECO:0000313" key="2">
    <source>
        <dbReference type="Proteomes" id="UP000887569"/>
    </source>
</evidence>
<reference evidence="3" key="1">
    <citation type="submission" date="2022-11" db="UniProtKB">
        <authorList>
            <consortium name="WormBaseParasite"/>
        </authorList>
    </citation>
    <scope>IDENTIFICATION</scope>
</reference>
<keyword evidence="2" id="KW-1185">Reference proteome</keyword>
<organism evidence="2 3">
    <name type="scientific">Parascaris univalens</name>
    <name type="common">Nematode worm</name>
    <dbReference type="NCBI Taxonomy" id="6257"/>
    <lineage>
        <taxon>Eukaryota</taxon>
        <taxon>Metazoa</taxon>
        <taxon>Ecdysozoa</taxon>
        <taxon>Nematoda</taxon>
        <taxon>Chromadorea</taxon>
        <taxon>Rhabditida</taxon>
        <taxon>Spirurina</taxon>
        <taxon>Ascaridomorpha</taxon>
        <taxon>Ascaridoidea</taxon>
        <taxon>Ascarididae</taxon>
        <taxon>Parascaris</taxon>
    </lineage>
</organism>
<dbReference type="InterPro" id="IPR011009">
    <property type="entry name" value="Kinase-like_dom_sf"/>
</dbReference>
<accession>A0A915AFM9</accession>
<dbReference type="Pfam" id="PF00069">
    <property type="entry name" value="Pkinase"/>
    <property type="match status" value="1"/>
</dbReference>
<dbReference type="GO" id="GO:0004672">
    <property type="term" value="F:protein kinase activity"/>
    <property type="evidence" value="ECO:0007669"/>
    <property type="project" value="InterPro"/>
</dbReference>
<sequence>MERGSCDHCLCSKDATRDTFIGINLRDFRVIVPVWNGCTIQKLSSIYEHSVAHIIQIGLLRIEANCLETLNRSIRQLYTKTPKEPIPNYYGYGETRSVRYMVMDLCGRNIRELKKSLKEDRFSMTTSLWIMKKMILALRFLHQLGWIHRDVKPANFCVGLRAEGSQELYLIDFGMARHFIGRNGMVKTRRESSPFHGTVRYASLTTHYHQDMSRFDDLWSVYYISVENMVGQLPWRYVNEKKDVEKMKETIDLLKEKYGEESGPPASLVVLHRHLRQATFYAEPRYAQISNEIDLDMMQRNFSFNDRLDWQPLQFKASDHSYHTVKYAHRCVAAYNVDKQQDDDESYYFVESNAEIIQ</sequence>
<dbReference type="GO" id="GO:0005524">
    <property type="term" value="F:ATP binding"/>
    <property type="evidence" value="ECO:0007669"/>
    <property type="project" value="InterPro"/>
</dbReference>
<dbReference type="SUPFAM" id="SSF56112">
    <property type="entry name" value="Protein kinase-like (PK-like)"/>
    <property type="match status" value="1"/>
</dbReference>
<dbReference type="InterPro" id="IPR050235">
    <property type="entry name" value="CK1_Ser-Thr_kinase"/>
</dbReference>
<dbReference type="AlphaFoldDB" id="A0A915AFM9"/>
<dbReference type="SMART" id="SM00220">
    <property type="entry name" value="S_TKc"/>
    <property type="match status" value="1"/>
</dbReference>
<protein>
    <submittedName>
        <fullName evidence="3">Protein kinase domain-containing protein</fullName>
    </submittedName>
</protein>
<dbReference type="Gene3D" id="1.10.510.10">
    <property type="entry name" value="Transferase(Phosphotransferase) domain 1"/>
    <property type="match status" value="1"/>
</dbReference>
<evidence type="ECO:0000259" key="1">
    <source>
        <dbReference type="PROSITE" id="PS50011"/>
    </source>
</evidence>
<dbReference type="PANTHER" id="PTHR11909">
    <property type="entry name" value="CASEIN KINASE-RELATED"/>
    <property type="match status" value="1"/>
</dbReference>
<feature type="domain" description="Protein kinase" evidence="1">
    <location>
        <begin position="1"/>
        <end position="358"/>
    </location>
</feature>
<dbReference type="PROSITE" id="PS50011">
    <property type="entry name" value="PROTEIN_KINASE_DOM"/>
    <property type="match status" value="1"/>
</dbReference>
<dbReference type="InterPro" id="IPR000719">
    <property type="entry name" value="Prot_kinase_dom"/>
</dbReference>
<proteinExistence type="predicted"/>
<name>A0A915AFM9_PARUN</name>
<dbReference type="WBParaSite" id="PgR007_g134_t01">
    <property type="protein sequence ID" value="PgR007_g134_t01"/>
    <property type="gene ID" value="PgR007_g134"/>
</dbReference>
<evidence type="ECO:0000313" key="3">
    <source>
        <dbReference type="WBParaSite" id="PgR007_g134_t01"/>
    </source>
</evidence>
<dbReference type="Proteomes" id="UP000887569">
    <property type="component" value="Unplaced"/>
</dbReference>